<comment type="similarity">
    <text evidence="2">Belongs to the 2H phosphoesterase superfamily. ThpR family.</text>
</comment>
<comment type="catalytic activity">
    <reaction evidence="2">
        <text>a 3'-end 2',3'-cyclophospho-ribonucleotide-RNA + H2O = a 3'-end 2'-phospho-ribonucleotide-RNA + H(+)</text>
        <dbReference type="Rhea" id="RHEA:11828"/>
        <dbReference type="Rhea" id="RHEA-COMP:10464"/>
        <dbReference type="Rhea" id="RHEA-COMP:17353"/>
        <dbReference type="ChEBI" id="CHEBI:15377"/>
        <dbReference type="ChEBI" id="CHEBI:15378"/>
        <dbReference type="ChEBI" id="CHEBI:83064"/>
        <dbReference type="ChEBI" id="CHEBI:173113"/>
        <dbReference type="EC" id="3.1.4.58"/>
    </reaction>
</comment>
<feature type="active site" description="Proton donor" evidence="2">
    <location>
        <position position="38"/>
    </location>
</feature>
<dbReference type="GO" id="GO:0004113">
    <property type="term" value="F:2',3'-cyclic-nucleotide 3'-phosphodiesterase activity"/>
    <property type="evidence" value="ECO:0007669"/>
    <property type="project" value="InterPro"/>
</dbReference>
<protein>
    <recommendedName>
        <fullName evidence="2">RNA 2',3'-cyclic phosphodiesterase</fullName>
        <shortName evidence="2">RNA 2',3'-CPDase</shortName>
        <ecNumber evidence="2">3.1.4.58</ecNumber>
    </recommendedName>
</protein>
<comment type="function">
    <text evidence="2">Hydrolyzes RNA 2',3'-cyclic phosphodiester to an RNA 2'-phosphomonoester.</text>
</comment>
<dbReference type="SUPFAM" id="SSF55144">
    <property type="entry name" value="LigT-like"/>
    <property type="match status" value="1"/>
</dbReference>
<feature type="short sequence motif" description="HXTX 2" evidence="2">
    <location>
        <begin position="122"/>
        <end position="125"/>
    </location>
</feature>
<dbReference type="PANTHER" id="PTHR35561:SF1">
    <property type="entry name" value="RNA 2',3'-CYCLIC PHOSPHODIESTERASE"/>
    <property type="match status" value="1"/>
</dbReference>
<evidence type="ECO:0000256" key="2">
    <source>
        <dbReference type="HAMAP-Rule" id="MF_01940"/>
    </source>
</evidence>
<dbReference type="Proteomes" id="UP000332487">
    <property type="component" value="Unassembled WGS sequence"/>
</dbReference>
<reference evidence="3 4" key="1">
    <citation type="journal article" date="2009" name="Genome Biol.">
        <title>Community-wide analysis of microbial genome sequence signatures.</title>
        <authorList>
            <person name="Dick G.J."/>
            <person name="Andersson A.F."/>
            <person name="Baker B.J."/>
            <person name="Simmons S.L."/>
            <person name="Thomas B.C."/>
            <person name="Yelton A.P."/>
            <person name="Banfield J.F."/>
        </authorList>
    </citation>
    <scope>NUCLEOTIDE SEQUENCE [LARGE SCALE GENOMIC DNA]</scope>
    <source>
        <strain evidence="3">ARMAN-2</strain>
    </source>
</reference>
<keyword evidence="3" id="KW-0436">Ligase</keyword>
<feature type="short sequence motif" description="HXTX 1" evidence="2">
    <location>
        <begin position="38"/>
        <end position="41"/>
    </location>
</feature>
<feature type="active site" description="Proton acceptor" evidence="2">
    <location>
        <position position="122"/>
    </location>
</feature>
<reference evidence="3 4" key="2">
    <citation type="journal article" date="2010" name="Proc. Natl. Acad. Sci. U.S.A.">
        <title>Enigmatic, ultrasmall, uncultivated Archaea.</title>
        <authorList>
            <person name="Baker B.J."/>
            <person name="Comolli L.R."/>
            <person name="Dick G.J."/>
            <person name="Hauser L.J."/>
            <person name="Hyatt D."/>
            <person name="Dill B.D."/>
            <person name="Land M.L."/>
            <person name="Verberkmoes N.C."/>
            <person name="Hettich R.L."/>
            <person name="Banfield J.F."/>
        </authorList>
    </citation>
    <scope>NUCLEOTIDE SEQUENCE [LARGE SCALE GENOMIC DNA]</scope>
    <source>
        <strain evidence="3">ARMAN-2</strain>
    </source>
</reference>
<dbReference type="EMBL" id="GG697241">
    <property type="protein sequence ID" value="EET89814.1"/>
    <property type="molecule type" value="Genomic_DNA"/>
</dbReference>
<keyword evidence="4" id="KW-1185">Reference proteome</keyword>
<proteinExistence type="inferred from homology"/>
<dbReference type="InterPro" id="IPR004175">
    <property type="entry name" value="RNA_CPDase"/>
</dbReference>
<dbReference type="AlphaFoldDB" id="C7DIP0"/>
<dbReference type="Pfam" id="PF13563">
    <property type="entry name" value="2_5_RNA_ligase2"/>
    <property type="match status" value="1"/>
</dbReference>
<dbReference type="GO" id="GO:0008664">
    <property type="term" value="F:RNA 2',3'-cyclic 3'-phosphodiesterase activity"/>
    <property type="evidence" value="ECO:0007669"/>
    <property type="project" value="UniProtKB-EC"/>
</dbReference>
<evidence type="ECO:0000313" key="3">
    <source>
        <dbReference type="EMBL" id="EET89814.1"/>
    </source>
</evidence>
<dbReference type="EC" id="3.1.4.58" evidence="2"/>
<dbReference type="PANTHER" id="PTHR35561">
    <property type="entry name" value="RNA 2',3'-CYCLIC PHOSPHODIESTERASE"/>
    <property type="match status" value="1"/>
</dbReference>
<dbReference type="InterPro" id="IPR009097">
    <property type="entry name" value="Cyclic_Pdiesterase"/>
</dbReference>
<evidence type="ECO:0000256" key="1">
    <source>
        <dbReference type="ARBA" id="ARBA00022801"/>
    </source>
</evidence>
<dbReference type="GO" id="GO:0016874">
    <property type="term" value="F:ligase activity"/>
    <property type="evidence" value="ECO:0007669"/>
    <property type="project" value="UniProtKB-KW"/>
</dbReference>
<keyword evidence="1 2" id="KW-0378">Hydrolase</keyword>
<gene>
    <name evidence="3" type="ORF">UNLARM2_0927</name>
</gene>
<organism evidence="3 4">
    <name type="scientific">Candidatus Micrarchaeum acidiphilum ARMAN-2</name>
    <dbReference type="NCBI Taxonomy" id="425595"/>
    <lineage>
        <taxon>Archaea</taxon>
        <taxon>Candidatus Micrarchaeota</taxon>
        <taxon>Candidatus Micrarchaeia</taxon>
        <taxon>Candidatus Micrarchaeales</taxon>
        <taxon>Candidatus Micrarchaeaceae</taxon>
        <taxon>Candidatus Micrarchaeum</taxon>
    </lineage>
</organism>
<name>C7DIP0_MICA2</name>
<dbReference type="HAMAP" id="MF_01940">
    <property type="entry name" value="RNA_CPDase"/>
    <property type="match status" value="1"/>
</dbReference>
<dbReference type="Gene3D" id="3.90.1140.10">
    <property type="entry name" value="Cyclic phosphodiesterase"/>
    <property type="match status" value="1"/>
</dbReference>
<evidence type="ECO:0000313" key="4">
    <source>
        <dbReference type="Proteomes" id="UP000332487"/>
    </source>
</evidence>
<accession>C7DIP0</accession>
<sequence length="181" mass="20383">MRAFASIEPDEELLSKIYALVNSSRLDGIRIVEKDKLHLTLLFMGNTQRGNLESLSKMIESEHFSKFDICFRGFDVFTHSDPRVLFAKVGEGATVLGELHGRLASMASECGVAFDRKQFAPHLTVGRFAGKVEMAELKVFLDSFEDTEFGCFTCRAIKLKKSEFLEGKSVYSDVYVKDFDS</sequence>
<dbReference type="NCBIfam" id="TIGR02258">
    <property type="entry name" value="2_5_ligase"/>
    <property type="match status" value="1"/>
</dbReference>